<dbReference type="SUPFAM" id="SSF48452">
    <property type="entry name" value="TPR-like"/>
    <property type="match status" value="4"/>
</dbReference>
<reference evidence="1" key="1">
    <citation type="submission" date="2015-04" db="EMBL/GenBank/DDBJ databases">
        <authorList>
            <person name="Syromyatnikov M.Y."/>
            <person name="Popov V.N."/>
        </authorList>
    </citation>
    <scope>NUCLEOTIDE SEQUENCE</scope>
    <source>
        <strain evidence="1">MO-1</strain>
    </source>
</reference>
<accession>A0A1S7LJN3</accession>
<dbReference type="Gene3D" id="1.25.40.10">
    <property type="entry name" value="Tetratricopeptide repeat domain"/>
    <property type="match status" value="4"/>
</dbReference>
<protein>
    <recommendedName>
        <fullName evidence="2">MalT-like TPR region domain-containing protein</fullName>
    </recommendedName>
</protein>
<dbReference type="EMBL" id="LO017727">
    <property type="protein sequence ID" value="CRH06818.1"/>
    <property type="molecule type" value="Genomic_DNA"/>
</dbReference>
<dbReference type="Pfam" id="PF13374">
    <property type="entry name" value="TPR_10"/>
    <property type="match status" value="1"/>
</dbReference>
<dbReference type="SMART" id="SM00028">
    <property type="entry name" value="TPR"/>
    <property type="match status" value="10"/>
</dbReference>
<dbReference type="InterPro" id="IPR011990">
    <property type="entry name" value="TPR-like_helical_dom_sf"/>
</dbReference>
<dbReference type="InterPro" id="IPR019734">
    <property type="entry name" value="TPR_rpt"/>
</dbReference>
<dbReference type="PANTHER" id="PTHR19959:SF119">
    <property type="entry name" value="FUNGAL LIPASE-LIKE DOMAIN-CONTAINING PROTEIN"/>
    <property type="match status" value="1"/>
</dbReference>
<evidence type="ECO:0000313" key="1">
    <source>
        <dbReference type="EMBL" id="CRH06818.1"/>
    </source>
</evidence>
<sequence>MSHPPHLQLLPTRQAPKPVEEPLLQRIRIGDRSLTLVSGEELAPMGNVQKLLWEAPFIPRPELQTLHNWLNSAESISMRVVVGPSLSGKTRLAAELCQKVASSWHCGFWRQEQPQSSQRASGQRKIASIVMDRATLIIVDNAQEQAEALSGWLCELARNPGGVSHRLRVLFLADHGDPTWGWWRDLLGSAGRNRLLLTQFFDYATEEPLSSPLVGLDKRHQMLGWLLTQTLPNQEAIKAPFDPEAAIAAGLAQADWSDDPYYLWMLAFVAAQRLAKHDAQSIAAKQIEAELKPLLNPTANALEVALGAALADWLSAALEPEMVRAAQDLVLINTLCNGLEETTLVEQVGQLDETPMSQEQRQRLRMVARRLHNQLSPLYAWPPAGDGRWPPLGPDPLAAAFITHQLQNMAESRQQRLLQAAMEVGGKWPLLQLGYCIHAELPDERYKLLSARIAELALDERLSLTDLMDLADGMPNGFGPMTELELKILRHLTDSLEQQVAGDSSHTYYPAWGHYLNMLSYVLSYLHQEKEALAAAERSVEIFEDLVLEAPDVFEPDLADALFTCGLRHEEMGRLPRATELKQQAEKLFEQLAIRDPETFTSGWARALNSLGVSLSTHGDKAEAERYCARSISLFERLSRIQPSQFAGDHAAALNNYSNVLKECGKNEQALEQVSRAAELYTHLSDQDSLNHAPNMVKSYSNMAFLLADMERDQEAVEVGERAYRMSSNLMAREPTLYSPFHAELCEQYSKPLYRSGQLQRGIRMLREAVELYRELAITNPLYYEERLATASYMLSDACFEGGHLDEALESIQITVDLFEKLVRRDPQDIQPMLAMALHNLAVLHAHKGESEASVRAIRRTIGLYQSMSSYDSSYQVPLIQAHDALALFLRDEGRYSEACQSAGQALSMLQHYEEKLSAGDYEMLAPGVFRNRWVLCQEVGNREGALEAAALLKDVHLRRYKQEPSEQEIVALGEAWEVVIQLLSDQQHDLVTAQRELGQASLFCQQELGPKSLAPELAAPWQRAQANLQMVAAGLQLQQGEREQALALIEQSVEQLGALTEQDPIRFGPDLAKACCDAAETLHELDQQDASIAHRLRAVAQFNQLVEAGEQSFLPSIAAEKVNLASQLGGARGEVQQALEHLSDAAQIWPRCVAQNPATIEPLWVRTLELMAAMQHRLGLMSQRRESMQQLVALHDTLTHTSADGRYAAKLTLAEILAEEQGGEEDPHATLLHAAGMLQPLEQEISDTQQGHRLAEVLILFAERAFNHEMMALCQDLVRRAERVIVRHGTGDMNLQVTVRRARNFQRCAQYLVQSQHYVEALEMASKAVAISNPIMQDEGGSNTILRPFVAVNYHQYALCLMLVGQYSAVEPMARQALMLMYDAFLSDADELRSGLESLLSSYDSLLQHIREAGVVVDEDAEWLDPIRRSLDKHEIEVETASRGAGLPNLFRRIFKRE</sequence>
<dbReference type="PANTHER" id="PTHR19959">
    <property type="entry name" value="KINESIN LIGHT CHAIN"/>
    <property type="match status" value="1"/>
</dbReference>
<evidence type="ECO:0008006" key="2">
    <source>
        <dbReference type="Google" id="ProtNLM"/>
    </source>
</evidence>
<proteinExistence type="predicted"/>
<gene>
    <name evidence="1" type="ORF">MAGMO_2663</name>
</gene>
<name>A0A1S7LJN3_MAGMO</name>
<organism evidence="1">
    <name type="scientific">Magnetococcus massalia (strain MO-1)</name>
    <dbReference type="NCBI Taxonomy" id="451514"/>
    <lineage>
        <taxon>Bacteria</taxon>
        <taxon>Pseudomonadati</taxon>
        <taxon>Pseudomonadota</taxon>
        <taxon>Magnetococcia</taxon>
        <taxon>Magnetococcales</taxon>
        <taxon>Magnetococcaceae</taxon>
        <taxon>Magnetococcus</taxon>
    </lineage>
</organism>